<reference evidence="2 3" key="1">
    <citation type="journal article" date="2018" name="BMC Genomics">
        <title>Comparative genome analyses reveal sequence features reflecting distinct modes of host-adaptation between dicot and monocot powdery mildew.</title>
        <authorList>
            <person name="Wu Y."/>
            <person name="Ma X."/>
            <person name="Pan Z."/>
            <person name="Kale S.D."/>
            <person name="Song Y."/>
            <person name="King H."/>
            <person name="Zhang Q."/>
            <person name="Presley C."/>
            <person name="Deng X."/>
            <person name="Wei C.I."/>
            <person name="Xiao S."/>
        </authorList>
    </citation>
    <scope>NUCLEOTIDE SEQUENCE [LARGE SCALE GENOMIC DNA]</scope>
    <source>
        <strain evidence="2">UMSG3</strain>
    </source>
</reference>
<accession>A0A420I0F9</accession>
<dbReference type="Proteomes" id="UP000283383">
    <property type="component" value="Unassembled WGS sequence"/>
</dbReference>
<proteinExistence type="predicted"/>
<evidence type="ECO:0000313" key="3">
    <source>
        <dbReference type="Proteomes" id="UP000283383"/>
    </source>
</evidence>
<name>A0A420I0F9_9PEZI</name>
<comment type="caution">
    <text evidence="2">The sequence shown here is derived from an EMBL/GenBank/DDBJ whole genome shotgun (WGS) entry which is preliminary data.</text>
</comment>
<evidence type="ECO:0000313" key="2">
    <source>
        <dbReference type="EMBL" id="RKF63160.1"/>
    </source>
</evidence>
<sequence length="53" mass="5816">MGTTSIRHRIGGDGLARPPVEQDVTRLDNFPDLAFAPMTNTQTMSTVSMETCF</sequence>
<gene>
    <name evidence="2" type="ORF">GcM3_141005</name>
</gene>
<feature type="region of interest" description="Disordered" evidence="1">
    <location>
        <begin position="1"/>
        <end position="20"/>
    </location>
</feature>
<organism evidence="2 3">
    <name type="scientific">Golovinomyces cichoracearum</name>
    <dbReference type="NCBI Taxonomy" id="62708"/>
    <lineage>
        <taxon>Eukaryota</taxon>
        <taxon>Fungi</taxon>
        <taxon>Dikarya</taxon>
        <taxon>Ascomycota</taxon>
        <taxon>Pezizomycotina</taxon>
        <taxon>Leotiomycetes</taxon>
        <taxon>Erysiphales</taxon>
        <taxon>Erysiphaceae</taxon>
        <taxon>Golovinomyces</taxon>
    </lineage>
</organism>
<dbReference type="AlphaFoldDB" id="A0A420I0F9"/>
<keyword evidence="3" id="KW-1185">Reference proteome</keyword>
<protein>
    <submittedName>
        <fullName evidence="2">Uncharacterized protein</fullName>
    </submittedName>
</protein>
<evidence type="ECO:0000256" key="1">
    <source>
        <dbReference type="SAM" id="MobiDB-lite"/>
    </source>
</evidence>
<dbReference type="EMBL" id="MCBQ01014157">
    <property type="protein sequence ID" value="RKF63160.1"/>
    <property type="molecule type" value="Genomic_DNA"/>
</dbReference>